<dbReference type="AlphaFoldDB" id="A0A9J6PQC8"/>
<dbReference type="EMBL" id="JAODIM010000043">
    <property type="protein sequence ID" value="MCU5779642.1"/>
    <property type="molecule type" value="Genomic_DNA"/>
</dbReference>
<proteinExistence type="predicted"/>
<organism evidence="1 2">
    <name type="scientific">Winslowiella arboricola</name>
    <dbReference type="NCBI Taxonomy" id="2978220"/>
    <lineage>
        <taxon>Bacteria</taxon>
        <taxon>Pseudomonadati</taxon>
        <taxon>Pseudomonadota</taxon>
        <taxon>Gammaproteobacteria</taxon>
        <taxon>Enterobacterales</taxon>
        <taxon>Erwiniaceae</taxon>
        <taxon>Winslowiella</taxon>
    </lineage>
</organism>
<protein>
    <submittedName>
        <fullName evidence="1">CAAX protease</fullName>
    </submittedName>
</protein>
<sequence>MPKSINYPPVMSLLSTARLASVPVIFDLHSDIEKYGFSIWLQHAAAALYPLVQQLELVLRNSIDNAARSRFGDYWWDKILYDKTKENADNFIGNINKAKNKLKKRWKRSERIQPGLTNSVRIKAPAFTHDDIVASADLHTWEAILVDAYNTDIKNLKSEFLWPLSLSKTFRRLDVINNNPTKARKEIINLINELREYRNRLFHHDCIWIKSKSVDTRTAIDSIREKINLIEKVLFAISPSTVSALSKWGIFAHARRVCSVQELNIYTNLNYTVPSTNELPVFDRYLGMTDGTRHSVPLMVNKTACIFYQMR</sequence>
<dbReference type="Proteomes" id="UP001064262">
    <property type="component" value="Unassembled WGS sequence"/>
</dbReference>
<gene>
    <name evidence="1" type="ORF">N5923_19325</name>
</gene>
<dbReference type="GO" id="GO:0006508">
    <property type="term" value="P:proteolysis"/>
    <property type="evidence" value="ECO:0007669"/>
    <property type="project" value="UniProtKB-KW"/>
</dbReference>
<evidence type="ECO:0000313" key="1">
    <source>
        <dbReference type="EMBL" id="MCU5779642.1"/>
    </source>
</evidence>
<dbReference type="RefSeq" id="WP_267144749.1">
    <property type="nucleotide sequence ID" value="NZ_JAODIL010000082.1"/>
</dbReference>
<keyword evidence="2" id="KW-1185">Reference proteome</keyword>
<keyword evidence="1" id="KW-0645">Protease</keyword>
<keyword evidence="1" id="KW-0378">Hydrolase</keyword>
<accession>A0A9J6PQC8</accession>
<dbReference type="GO" id="GO:0008233">
    <property type="term" value="F:peptidase activity"/>
    <property type="evidence" value="ECO:0007669"/>
    <property type="project" value="UniProtKB-KW"/>
</dbReference>
<comment type="caution">
    <text evidence="1">The sequence shown here is derived from an EMBL/GenBank/DDBJ whole genome shotgun (WGS) entry which is preliminary data.</text>
</comment>
<reference evidence="1" key="1">
    <citation type="submission" date="2022-09" db="EMBL/GenBank/DDBJ databases">
        <title>Winslowiella arboricola sp. nov., isolated from bleeding cankers on broadleaf hosts.</title>
        <authorList>
            <person name="Brady C."/>
            <person name="Kaur S."/>
            <person name="Crampton B."/>
            <person name="Maddock D."/>
            <person name="Arnold D."/>
            <person name="Denman S."/>
        </authorList>
    </citation>
    <scope>NUCLEOTIDE SEQUENCE</scope>
    <source>
        <strain evidence="1">BAC 15a-03b</strain>
    </source>
</reference>
<evidence type="ECO:0000313" key="2">
    <source>
        <dbReference type="Proteomes" id="UP001064262"/>
    </source>
</evidence>
<name>A0A9J6PQC8_9GAMM</name>